<evidence type="ECO:0000313" key="2">
    <source>
        <dbReference type="EMBL" id="KAK8235120.1"/>
    </source>
</evidence>
<protein>
    <submittedName>
        <fullName evidence="2">Uncharacterized protein</fullName>
    </submittedName>
</protein>
<keyword evidence="3" id="KW-1185">Reference proteome</keyword>
<feature type="transmembrane region" description="Helical" evidence="1">
    <location>
        <begin position="20"/>
        <end position="44"/>
    </location>
</feature>
<evidence type="ECO:0000256" key="1">
    <source>
        <dbReference type="SAM" id="Phobius"/>
    </source>
</evidence>
<sequence length="187" mass="21172">MAYASTLVRRDGDFSLSPSMIKLLIALLVLVLVAFLSVIALFVLRRARNAKKQSELPMYNEHDPNAKVSHHHRSLTLTTAPPYPGDNRGSIYVYDEKKEFMNEARSPDSPIPEIRITFPEEVDDKGSKQPGRVVVVRVGEHSVGLEPVQDEQLPPYQKDQNDRFVSLDLERIGGLKEKTNEKNEYSI</sequence>
<dbReference type="EMBL" id="JBBWRZ010000005">
    <property type="protein sequence ID" value="KAK8235120.1"/>
    <property type="molecule type" value="Genomic_DNA"/>
</dbReference>
<reference evidence="2 3" key="1">
    <citation type="submission" date="2024-04" db="EMBL/GenBank/DDBJ databases">
        <title>Phyllosticta paracitricarpa is synonymous to the EU quarantine fungus P. citricarpa based on phylogenomic analyses.</title>
        <authorList>
            <consortium name="Lawrence Berkeley National Laboratory"/>
            <person name="Van Ingen-Buijs V.A."/>
            <person name="Van Westerhoven A.C."/>
            <person name="Haridas S."/>
            <person name="Skiadas P."/>
            <person name="Martin F."/>
            <person name="Groenewald J.Z."/>
            <person name="Crous P.W."/>
            <person name="Seidl M.F."/>
        </authorList>
    </citation>
    <scope>NUCLEOTIDE SEQUENCE [LARGE SCALE GENOMIC DNA]</scope>
    <source>
        <strain evidence="2 3">CBS 123374</strain>
    </source>
</reference>
<keyword evidence="1" id="KW-1133">Transmembrane helix</keyword>
<keyword evidence="1" id="KW-0812">Transmembrane</keyword>
<name>A0ABR1YQ99_9PEZI</name>
<dbReference type="Proteomes" id="UP001492380">
    <property type="component" value="Unassembled WGS sequence"/>
</dbReference>
<keyword evidence="1" id="KW-0472">Membrane</keyword>
<accession>A0ABR1YQ99</accession>
<gene>
    <name evidence="2" type="ORF">HDK90DRAFT_413075</name>
</gene>
<organism evidence="2 3">
    <name type="scientific">Phyllosticta capitalensis</name>
    <dbReference type="NCBI Taxonomy" id="121624"/>
    <lineage>
        <taxon>Eukaryota</taxon>
        <taxon>Fungi</taxon>
        <taxon>Dikarya</taxon>
        <taxon>Ascomycota</taxon>
        <taxon>Pezizomycotina</taxon>
        <taxon>Dothideomycetes</taxon>
        <taxon>Dothideomycetes incertae sedis</taxon>
        <taxon>Botryosphaeriales</taxon>
        <taxon>Phyllostictaceae</taxon>
        <taxon>Phyllosticta</taxon>
    </lineage>
</organism>
<evidence type="ECO:0000313" key="3">
    <source>
        <dbReference type="Proteomes" id="UP001492380"/>
    </source>
</evidence>
<comment type="caution">
    <text evidence="2">The sequence shown here is derived from an EMBL/GenBank/DDBJ whole genome shotgun (WGS) entry which is preliminary data.</text>
</comment>
<proteinExistence type="predicted"/>